<dbReference type="InterPro" id="IPR025241">
    <property type="entry name" value="DUF4190"/>
</dbReference>
<keyword evidence="1" id="KW-0472">Membrane</keyword>
<gene>
    <name evidence="3" type="ORF">ENT17_13280</name>
</gene>
<sequence length="97" mass="10392">MENQFEIRNTLKTNPLAIASLILSAGGFSFLPLIGSIAGIVTGRIALREIREKPDTYDGESLAKAGVILGWIGVVLPLIIILLALLFMIPATMLMSP</sequence>
<proteinExistence type="predicted"/>
<dbReference type="AlphaFoldDB" id="A0A7C4Q5F2"/>
<reference evidence="3" key="1">
    <citation type="journal article" date="2020" name="mSystems">
        <title>Genome- and Community-Level Interaction Insights into Carbon Utilization and Element Cycling Functions of Hydrothermarchaeota in Hydrothermal Sediment.</title>
        <authorList>
            <person name="Zhou Z."/>
            <person name="Liu Y."/>
            <person name="Xu W."/>
            <person name="Pan J."/>
            <person name="Luo Z.H."/>
            <person name="Li M."/>
        </authorList>
    </citation>
    <scope>NUCLEOTIDE SEQUENCE [LARGE SCALE GENOMIC DNA]</scope>
    <source>
        <strain evidence="3">SpSt-556</strain>
    </source>
</reference>
<keyword evidence="1" id="KW-1133">Transmembrane helix</keyword>
<organism evidence="3">
    <name type="scientific">Bellilinea caldifistulae</name>
    <dbReference type="NCBI Taxonomy" id="360411"/>
    <lineage>
        <taxon>Bacteria</taxon>
        <taxon>Bacillati</taxon>
        <taxon>Chloroflexota</taxon>
        <taxon>Anaerolineae</taxon>
        <taxon>Anaerolineales</taxon>
        <taxon>Anaerolineaceae</taxon>
        <taxon>Bellilinea</taxon>
    </lineage>
</organism>
<evidence type="ECO:0000256" key="1">
    <source>
        <dbReference type="SAM" id="Phobius"/>
    </source>
</evidence>
<feature type="domain" description="DUF4190" evidence="2">
    <location>
        <begin position="16"/>
        <end position="79"/>
    </location>
</feature>
<feature type="transmembrane region" description="Helical" evidence="1">
    <location>
        <begin position="62"/>
        <end position="89"/>
    </location>
</feature>
<dbReference type="Pfam" id="PF13828">
    <property type="entry name" value="DUF4190"/>
    <property type="match status" value="1"/>
</dbReference>
<evidence type="ECO:0000313" key="3">
    <source>
        <dbReference type="EMBL" id="HGS88569.1"/>
    </source>
</evidence>
<keyword evidence="1" id="KW-0812">Transmembrane</keyword>
<accession>A0A7C4Q5F2</accession>
<feature type="transmembrane region" description="Helical" evidence="1">
    <location>
        <begin position="16"/>
        <end position="41"/>
    </location>
</feature>
<dbReference type="EMBL" id="DSXR01000128">
    <property type="protein sequence ID" value="HGS88569.1"/>
    <property type="molecule type" value="Genomic_DNA"/>
</dbReference>
<protein>
    <submittedName>
        <fullName evidence="3">DUF4190 domain-containing protein</fullName>
    </submittedName>
</protein>
<comment type="caution">
    <text evidence="3">The sequence shown here is derived from an EMBL/GenBank/DDBJ whole genome shotgun (WGS) entry which is preliminary data.</text>
</comment>
<evidence type="ECO:0000259" key="2">
    <source>
        <dbReference type="Pfam" id="PF13828"/>
    </source>
</evidence>
<name>A0A7C4Q5F2_9CHLR</name>